<keyword evidence="7" id="KW-1185">Reference proteome</keyword>
<evidence type="ECO:0000313" key="6">
    <source>
        <dbReference type="EMBL" id="ERL47089.1"/>
    </source>
</evidence>
<dbReference type="Pfam" id="PF08660">
    <property type="entry name" value="Alg14"/>
    <property type="match status" value="1"/>
</dbReference>
<dbReference type="Proteomes" id="UP000016762">
    <property type="component" value="Unassembled WGS sequence"/>
</dbReference>
<name>U2WBZ3_9PROT</name>
<keyword evidence="6" id="KW-0378">Hydrolase</keyword>
<dbReference type="Gene3D" id="3.40.50.2000">
    <property type="entry name" value="Glycogen Phosphorylase B"/>
    <property type="match status" value="1"/>
</dbReference>
<dbReference type="RefSeq" id="WP_021776846.1">
    <property type="nucleotide sequence ID" value="NZ_AWXE01000002.1"/>
</dbReference>
<comment type="caution">
    <text evidence="6">The sequence shown here is derived from an EMBL/GenBank/DDBJ whole genome shotgun (WGS) entry which is preliminary data.</text>
</comment>
<reference evidence="6 7" key="1">
    <citation type="journal article" date="2014" name="FEMS Microbiol. Ecol.">
        <title>Genomic differentiation among two strains of the PS1 clade isolated from geographically separated marine habitats.</title>
        <authorList>
            <person name="Jimenez-Infante F."/>
            <person name="Ngugi D.K."/>
            <person name="Alam I."/>
            <person name="Rashid M."/>
            <person name="Baalawi W."/>
            <person name="Kamau A.A."/>
            <person name="Bajic V.B."/>
            <person name="Stingl U."/>
        </authorList>
    </citation>
    <scope>NUCLEOTIDE SEQUENCE [LARGE SCALE GENOMIC DNA]</scope>
    <source>
        <strain evidence="6 7">RS24</strain>
    </source>
</reference>
<evidence type="ECO:0000256" key="3">
    <source>
        <dbReference type="ARBA" id="ARBA00022824"/>
    </source>
</evidence>
<dbReference type="InterPro" id="IPR013969">
    <property type="entry name" value="Oligosacch_biosynth_Alg14"/>
</dbReference>
<proteinExistence type="predicted"/>
<dbReference type="GO" id="GO:0004577">
    <property type="term" value="F:N-acetylglucosaminyldiphosphodolichol N-acetylglucosaminyltransferase activity"/>
    <property type="evidence" value="ECO:0007669"/>
    <property type="project" value="TreeGrafter"/>
</dbReference>
<evidence type="ECO:0000256" key="5">
    <source>
        <dbReference type="ARBA" id="ARBA00023136"/>
    </source>
</evidence>
<keyword evidence="2" id="KW-0812">Transmembrane</keyword>
<dbReference type="OrthoDB" id="555447at2"/>
<dbReference type="PANTHER" id="PTHR12154">
    <property type="entry name" value="GLYCOSYL TRANSFERASE-RELATED"/>
    <property type="match status" value="1"/>
</dbReference>
<evidence type="ECO:0000313" key="7">
    <source>
        <dbReference type="Proteomes" id="UP000016762"/>
    </source>
</evidence>
<dbReference type="AlphaFoldDB" id="U2WBZ3"/>
<dbReference type="PANTHER" id="PTHR12154:SF4">
    <property type="entry name" value="UDP-N-ACETYLGLUCOSAMINE TRANSFERASE SUBUNIT ALG14 HOMOLOG"/>
    <property type="match status" value="1"/>
</dbReference>
<keyword evidence="4" id="KW-1133">Transmembrane helix</keyword>
<dbReference type="EMBL" id="AWXE01000002">
    <property type="protein sequence ID" value="ERL47089.1"/>
    <property type="molecule type" value="Genomic_DNA"/>
</dbReference>
<evidence type="ECO:0000256" key="1">
    <source>
        <dbReference type="ARBA" id="ARBA00004389"/>
    </source>
</evidence>
<evidence type="ECO:0000256" key="2">
    <source>
        <dbReference type="ARBA" id="ARBA00022692"/>
    </source>
</evidence>
<protein>
    <submittedName>
        <fullName evidence="6">Lysophospholipase protein</fullName>
        <ecNumber evidence="6">3.1.1.5</ecNumber>
    </submittedName>
</protein>
<keyword evidence="3" id="KW-0256">Endoplasmic reticulum</keyword>
<dbReference type="GO" id="GO:0004622">
    <property type="term" value="F:phosphatidylcholine lysophospholipase activity"/>
    <property type="evidence" value="ECO:0007669"/>
    <property type="project" value="UniProtKB-EC"/>
</dbReference>
<accession>U2WBZ3</accession>
<dbReference type="STRING" id="1397666.RS24_00809"/>
<dbReference type="EC" id="3.1.1.5" evidence="6"/>
<gene>
    <name evidence="6" type="primary">pldB</name>
    <name evidence="6" type="ORF">RS24_00809</name>
</gene>
<organism evidence="6 7">
    <name type="scientific">Candidatus Micropelagius thuwalensis</name>
    <dbReference type="NCBI Taxonomy" id="1397666"/>
    <lineage>
        <taxon>Bacteria</taxon>
        <taxon>Pseudomonadati</taxon>
        <taxon>Pseudomonadota</taxon>
        <taxon>Alphaproteobacteria</taxon>
        <taxon>PS1 clade</taxon>
        <taxon>Candidatus Micropelagius</taxon>
    </lineage>
</organism>
<keyword evidence="5" id="KW-0472">Membrane</keyword>
<evidence type="ECO:0000256" key="4">
    <source>
        <dbReference type="ARBA" id="ARBA00022989"/>
    </source>
</evidence>
<dbReference type="eggNOG" id="COG0707">
    <property type="taxonomic scope" value="Bacteria"/>
</dbReference>
<sequence>MKKRILLCFSAGGHFTQMQQLISYLPSNSFRMISEDAPDVLEFKNKNNIETLILPKVISNRFLFLLKNITYLFQIIRTVKSCDLMISTGGITSVIPGLMCFICRKKILFVETIAKQNELTITGKLFYLIANKFYVQSRRLAEMYHKAEYVGTLYKL</sequence>
<dbReference type="GO" id="GO:0006488">
    <property type="term" value="P:dolichol-linked oligosaccharide biosynthetic process"/>
    <property type="evidence" value="ECO:0007669"/>
    <property type="project" value="InterPro"/>
</dbReference>
<comment type="subcellular location">
    <subcellularLocation>
        <location evidence="1">Endoplasmic reticulum membrane</location>
        <topology evidence="1">Single-pass membrane protein</topology>
    </subcellularLocation>
</comment>